<accession>A0A6B3NK18</accession>
<name>A0A6B3NK18_9CYAN</name>
<dbReference type="InterPro" id="IPR029063">
    <property type="entry name" value="SAM-dependent_MTases_sf"/>
</dbReference>
<dbReference type="InterPro" id="IPR013216">
    <property type="entry name" value="Methyltransf_11"/>
</dbReference>
<organism evidence="2">
    <name type="scientific">Symploca sp. SIO1C4</name>
    <dbReference type="NCBI Taxonomy" id="2607765"/>
    <lineage>
        <taxon>Bacteria</taxon>
        <taxon>Bacillati</taxon>
        <taxon>Cyanobacteriota</taxon>
        <taxon>Cyanophyceae</taxon>
        <taxon>Coleofasciculales</taxon>
        <taxon>Coleofasciculaceae</taxon>
        <taxon>Symploca</taxon>
    </lineage>
</organism>
<comment type="caution">
    <text evidence="2">The sequence shown here is derived from an EMBL/GenBank/DDBJ whole genome shotgun (WGS) entry which is preliminary data.</text>
</comment>
<keyword evidence="2" id="KW-0808">Transferase</keyword>
<dbReference type="AlphaFoldDB" id="A0A6B3NK18"/>
<reference evidence="2" key="1">
    <citation type="submission" date="2019-11" db="EMBL/GenBank/DDBJ databases">
        <title>Genomic insights into an expanded diversity of filamentous marine cyanobacteria reveals the extraordinary biosynthetic potential of Moorea and Okeania.</title>
        <authorList>
            <person name="Ferreira Leao T."/>
            <person name="Wang M."/>
            <person name="Moss N."/>
            <person name="Da Silva R."/>
            <person name="Sanders J."/>
            <person name="Nurk S."/>
            <person name="Gurevich A."/>
            <person name="Humphrey G."/>
            <person name="Reher R."/>
            <person name="Zhu Q."/>
            <person name="Belda-Ferre P."/>
            <person name="Glukhov E."/>
            <person name="Rex R."/>
            <person name="Dorrestein P.C."/>
            <person name="Knight R."/>
            <person name="Pevzner P."/>
            <person name="Gerwick W.H."/>
            <person name="Gerwick L."/>
        </authorList>
    </citation>
    <scope>NUCLEOTIDE SEQUENCE</scope>
    <source>
        <strain evidence="2">SIO1C4</strain>
    </source>
</reference>
<dbReference type="GO" id="GO:0032259">
    <property type="term" value="P:methylation"/>
    <property type="evidence" value="ECO:0007669"/>
    <property type="project" value="UniProtKB-KW"/>
</dbReference>
<feature type="domain" description="Methyltransferase type 11" evidence="1">
    <location>
        <begin position="38"/>
        <end position="125"/>
    </location>
</feature>
<dbReference type="Pfam" id="PF08241">
    <property type="entry name" value="Methyltransf_11"/>
    <property type="match status" value="1"/>
</dbReference>
<evidence type="ECO:0000259" key="1">
    <source>
        <dbReference type="Pfam" id="PF08241"/>
    </source>
</evidence>
<dbReference type="GO" id="GO:0008757">
    <property type="term" value="F:S-adenosylmethionine-dependent methyltransferase activity"/>
    <property type="evidence" value="ECO:0007669"/>
    <property type="project" value="InterPro"/>
</dbReference>
<proteinExistence type="predicted"/>
<dbReference type="PANTHER" id="PTHR43861:SF1">
    <property type="entry name" value="TRANS-ACONITATE 2-METHYLTRANSFERASE"/>
    <property type="match status" value="1"/>
</dbReference>
<dbReference type="CDD" id="cd02440">
    <property type="entry name" value="AdoMet_MTases"/>
    <property type="match status" value="1"/>
</dbReference>
<dbReference type="Gene3D" id="3.40.50.150">
    <property type="entry name" value="Vaccinia Virus protein VP39"/>
    <property type="match status" value="1"/>
</dbReference>
<dbReference type="SUPFAM" id="SSF53335">
    <property type="entry name" value="S-adenosyl-L-methionine-dependent methyltransferases"/>
    <property type="match status" value="1"/>
</dbReference>
<protein>
    <submittedName>
        <fullName evidence="2">Methyltransferase domain-containing protein</fullName>
    </submittedName>
</protein>
<dbReference type="EMBL" id="JAAHFQ010000390">
    <property type="protein sequence ID" value="NER29568.1"/>
    <property type="molecule type" value="Genomic_DNA"/>
</dbReference>
<dbReference type="PANTHER" id="PTHR43861">
    <property type="entry name" value="TRANS-ACONITATE 2-METHYLTRANSFERASE-RELATED"/>
    <property type="match status" value="1"/>
</dbReference>
<sequence length="250" mass="28568">MSQKQWNPQQYKKDASFVPKLGQHLLELLQTKPGERILDLGCGEGSLTLEIAKSGATVIGIDTSAEMVAVAQANGVDAYQMNATELDFEMPFDAVFSNAVLHWIKTPEKVLNAVHQHLIKKGRFVGEFGEHGNVMSAQTCLIEALNQRGIDGNKYDPWYYPSQEEYAELLDRNGFEVEMIELYQRPTPLGEDVMPWLKLFSDSFLQALPVSEHWSYLEEVARNLRLRLPKEDDEYILDYVRLKFVARKKE</sequence>
<evidence type="ECO:0000313" key="2">
    <source>
        <dbReference type="EMBL" id="NER29568.1"/>
    </source>
</evidence>
<gene>
    <name evidence="2" type="ORF">F6J89_18575</name>
</gene>
<keyword evidence="2" id="KW-0489">Methyltransferase</keyword>